<gene>
    <name evidence="1" type="ORF">IQ241_09380</name>
</gene>
<evidence type="ECO:0000313" key="1">
    <source>
        <dbReference type="EMBL" id="MBE9077507.1"/>
    </source>
</evidence>
<protein>
    <submittedName>
        <fullName evidence="1">Uncharacterized protein</fullName>
    </submittedName>
</protein>
<proteinExistence type="predicted"/>
<evidence type="ECO:0000313" key="2">
    <source>
        <dbReference type="Proteomes" id="UP000636505"/>
    </source>
</evidence>
<dbReference type="EMBL" id="JADEXG010000017">
    <property type="protein sequence ID" value="MBE9077507.1"/>
    <property type="molecule type" value="Genomic_DNA"/>
</dbReference>
<organism evidence="1 2">
    <name type="scientific">Vasconcelosia minhoensis LEGE 07310</name>
    <dbReference type="NCBI Taxonomy" id="915328"/>
    <lineage>
        <taxon>Bacteria</taxon>
        <taxon>Bacillati</taxon>
        <taxon>Cyanobacteriota</taxon>
        <taxon>Cyanophyceae</taxon>
        <taxon>Nodosilineales</taxon>
        <taxon>Cymatolegaceae</taxon>
        <taxon>Vasconcelosia</taxon>
        <taxon>Vasconcelosia minhoensis</taxon>
    </lineage>
</organism>
<dbReference type="Proteomes" id="UP000636505">
    <property type="component" value="Unassembled WGS sequence"/>
</dbReference>
<dbReference type="AlphaFoldDB" id="A0A8J7A6D0"/>
<reference evidence="1" key="1">
    <citation type="submission" date="2020-10" db="EMBL/GenBank/DDBJ databases">
        <authorList>
            <person name="Castelo-Branco R."/>
            <person name="Eusebio N."/>
            <person name="Adriana R."/>
            <person name="Vieira A."/>
            <person name="Brugerolle De Fraissinette N."/>
            <person name="Rezende De Castro R."/>
            <person name="Schneider M.P."/>
            <person name="Vasconcelos V."/>
            <person name="Leao P.N."/>
        </authorList>
    </citation>
    <scope>NUCLEOTIDE SEQUENCE</scope>
    <source>
        <strain evidence="1">LEGE 07310</strain>
    </source>
</reference>
<accession>A0A8J7A6D0</accession>
<keyword evidence="2" id="KW-1185">Reference proteome</keyword>
<comment type="caution">
    <text evidence="1">The sequence shown here is derived from an EMBL/GenBank/DDBJ whole genome shotgun (WGS) entry which is preliminary data.</text>
</comment>
<name>A0A8J7A6D0_9CYAN</name>
<sequence length="173" mass="18653">MTTSATRPTAAQPIRRFMRRAIATLSLSCVTGGLFMAPVLAQPPAVGRTEPANTPQTLADGVYLYGQSQQPDQLGSAYLVFEVEQQQAVGAFYMPHSSFDCFSGQVRPNRLDLSVVSSYEQTVHSYSVAIETPATLVAGPAASEFTLVGFHSLQPDAQDYDILATCQADFAQR</sequence>